<dbReference type="NCBIfam" id="TIGR00716">
    <property type="entry name" value="rnhC"/>
    <property type="match status" value="1"/>
</dbReference>
<dbReference type="InterPro" id="IPR004641">
    <property type="entry name" value="RNase_HIII"/>
</dbReference>
<proteinExistence type="inferred from homology"/>
<evidence type="ECO:0000256" key="6">
    <source>
        <dbReference type="ARBA" id="ARBA00022490"/>
    </source>
</evidence>
<evidence type="ECO:0000259" key="14">
    <source>
        <dbReference type="PROSITE" id="PS51975"/>
    </source>
</evidence>
<evidence type="ECO:0000256" key="4">
    <source>
        <dbReference type="ARBA" id="ARBA00004496"/>
    </source>
</evidence>
<evidence type="ECO:0000313" key="17">
    <source>
        <dbReference type="Proteomes" id="UP000443070"/>
    </source>
</evidence>
<comment type="subcellular location">
    <subcellularLocation>
        <location evidence="4">Cytoplasm</location>
    </subcellularLocation>
</comment>
<dbReference type="GO" id="GO:0003723">
    <property type="term" value="F:RNA binding"/>
    <property type="evidence" value="ECO:0007669"/>
    <property type="project" value="UniProtKB-UniRule"/>
</dbReference>
<dbReference type="PANTHER" id="PTHR10954:SF23">
    <property type="entry name" value="RIBONUCLEASE"/>
    <property type="match status" value="1"/>
</dbReference>
<comment type="cofactor">
    <cofactor evidence="12">
        <name>Mn(2+)</name>
        <dbReference type="ChEBI" id="CHEBI:29035"/>
    </cofactor>
    <cofactor evidence="12">
        <name>Mg(2+)</name>
        <dbReference type="ChEBI" id="CHEBI:18420"/>
    </cofactor>
    <text evidence="12">Manganese or magnesium. Binds 1 divalent metal ion per monomer in the absence of substrate. May bind a second metal ion after substrate binding.</text>
</comment>
<keyword evidence="10 12" id="KW-0378">Hydrolase</keyword>
<evidence type="ECO:0000256" key="5">
    <source>
        <dbReference type="ARBA" id="ARBA00008378"/>
    </source>
</evidence>
<keyword evidence="7 12" id="KW-0540">Nuclease</keyword>
<dbReference type="InterPro" id="IPR001352">
    <property type="entry name" value="RNase_HII/HIII"/>
</dbReference>
<comment type="similarity">
    <text evidence="5">Belongs to the RNase HII family. RnhC subfamily.</text>
</comment>
<keyword evidence="17" id="KW-1185">Reference proteome</keyword>
<evidence type="ECO:0000256" key="9">
    <source>
        <dbReference type="ARBA" id="ARBA00022759"/>
    </source>
</evidence>
<feature type="domain" description="RNase H type-2" evidence="14">
    <location>
        <begin position="112"/>
        <end position="324"/>
    </location>
</feature>
<keyword evidence="9 12" id="KW-0255">Endonuclease</keyword>
<feature type="binding site" evidence="12">
    <location>
        <position position="119"/>
    </location>
    <ligand>
        <name>a divalent metal cation</name>
        <dbReference type="ChEBI" id="CHEBI:60240"/>
    </ligand>
</feature>
<feature type="binding site" evidence="12">
    <location>
        <position position="118"/>
    </location>
    <ligand>
        <name>a divalent metal cation</name>
        <dbReference type="ChEBI" id="CHEBI:60240"/>
    </ligand>
</feature>
<keyword evidence="6" id="KW-0963">Cytoplasm</keyword>
<dbReference type="InterPro" id="IPR012337">
    <property type="entry name" value="RNaseH-like_sf"/>
</dbReference>
<evidence type="ECO:0000313" key="16">
    <source>
        <dbReference type="EMBL" id="MTU03315.1"/>
    </source>
</evidence>
<dbReference type="PANTHER" id="PTHR10954">
    <property type="entry name" value="RIBONUCLEASE H2 SUBUNIT A"/>
    <property type="match status" value="1"/>
</dbReference>
<dbReference type="GO" id="GO:0006298">
    <property type="term" value="P:mismatch repair"/>
    <property type="evidence" value="ECO:0007669"/>
    <property type="project" value="TreeGrafter"/>
</dbReference>
<dbReference type="OrthoDB" id="9777935at2"/>
<evidence type="ECO:0000256" key="1">
    <source>
        <dbReference type="ARBA" id="ARBA00000077"/>
    </source>
</evidence>
<evidence type="ECO:0000256" key="11">
    <source>
        <dbReference type="ARBA" id="ARBA00022842"/>
    </source>
</evidence>
<gene>
    <name evidence="15" type="primary">rnhC</name>
    <name evidence="15" type="ORF">GMD11_02730</name>
    <name evidence="16" type="ORF">GMD18_02730</name>
</gene>
<dbReference type="GO" id="GO:0046872">
    <property type="term" value="F:metal ion binding"/>
    <property type="evidence" value="ECO:0007669"/>
    <property type="project" value="UniProtKB-KW"/>
</dbReference>
<dbReference type="InterPro" id="IPR036397">
    <property type="entry name" value="RNaseH_sf"/>
</dbReference>
<accession>A0A7X3BUW2</accession>
<dbReference type="EMBL" id="WNBM01000001">
    <property type="protein sequence ID" value="MTT75183.1"/>
    <property type="molecule type" value="Genomic_DNA"/>
</dbReference>
<evidence type="ECO:0000313" key="15">
    <source>
        <dbReference type="EMBL" id="MTT75183.1"/>
    </source>
</evidence>
<evidence type="ECO:0000256" key="8">
    <source>
        <dbReference type="ARBA" id="ARBA00022723"/>
    </source>
</evidence>
<dbReference type="GO" id="GO:0005737">
    <property type="term" value="C:cytoplasm"/>
    <property type="evidence" value="ECO:0007669"/>
    <property type="project" value="UniProtKB-SubCell"/>
</dbReference>
<evidence type="ECO:0000256" key="10">
    <source>
        <dbReference type="ARBA" id="ARBA00022801"/>
    </source>
</evidence>
<dbReference type="SUPFAM" id="SSF53098">
    <property type="entry name" value="Ribonuclease H-like"/>
    <property type="match status" value="1"/>
</dbReference>
<dbReference type="Proteomes" id="UP000484547">
    <property type="component" value="Unassembled WGS sequence"/>
</dbReference>
<comment type="caution">
    <text evidence="15">The sequence shown here is derived from an EMBL/GenBank/DDBJ whole genome shotgun (WGS) entry which is preliminary data.</text>
</comment>
<organism evidence="15 18">
    <name type="scientific">Phascolarctobacterium faecium</name>
    <dbReference type="NCBI Taxonomy" id="33025"/>
    <lineage>
        <taxon>Bacteria</taxon>
        <taxon>Bacillati</taxon>
        <taxon>Bacillota</taxon>
        <taxon>Negativicutes</taxon>
        <taxon>Acidaminococcales</taxon>
        <taxon>Acidaminococcaceae</taxon>
        <taxon>Phascolarctobacterium</taxon>
    </lineage>
</organism>
<evidence type="ECO:0000256" key="13">
    <source>
        <dbReference type="RuleBase" id="RU003515"/>
    </source>
</evidence>
<dbReference type="EMBL" id="WNBW01000001">
    <property type="protein sequence ID" value="MTU03315.1"/>
    <property type="molecule type" value="Genomic_DNA"/>
</dbReference>
<dbReference type="Proteomes" id="UP000443070">
    <property type="component" value="Unassembled WGS sequence"/>
</dbReference>
<dbReference type="EC" id="3.1.26.4" evidence="13"/>
<dbReference type="CDD" id="cd06590">
    <property type="entry name" value="RNase_HII_bacteria_HIII_like"/>
    <property type="match status" value="1"/>
</dbReference>
<name>A0A7X3BUW2_9FIRM</name>
<dbReference type="GO" id="GO:0043137">
    <property type="term" value="P:DNA replication, removal of RNA primer"/>
    <property type="evidence" value="ECO:0007669"/>
    <property type="project" value="TreeGrafter"/>
</dbReference>
<evidence type="ECO:0000256" key="7">
    <source>
        <dbReference type="ARBA" id="ARBA00022722"/>
    </source>
</evidence>
<comment type="function">
    <text evidence="3 13">Endonuclease that specifically degrades the RNA of RNA-DNA hybrids.</text>
</comment>
<dbReference type="Gene3D" id="3.30.420.10">
    <property type="entry name" value="Ribonuclease H-like superfamily/Ribonuclease H"/>
    <property type="match status" value="1"/>
</dbReference>
<dbReference type="GO" id="GO:0004523">
    <property type="term" value="F:RNA-DNA hybrid ribonuclease activity"/>
    <property type="evidence" value="ECO:0007669"/>
    <property type="project" value="UniProtKB-UniRule"/>
</dbReference>
<evidence type="ECO:0000256" key="3">
    <source>
        <dbReference type="ARBA" id="ARBA00004065"/>
    </source>
</evidence>
<sequence length="324" mass="35902">MLLRRHNLNNDFAAYIDNLKKQIKSFDVNLIITEKKLQYGIQLTVTNSDSKVVLSVYNGKKGIKFVWGGTASELRSQLEAVLTGKDTADKAAIVQAIGNDYTLLRNCADFKGIWAGSDESGKGDFFGPLVVAAVLVDITTAEKLVRLGVRDCKLINDKEVLRLAELIVEAAPINTVLALKPEMYNFRYQQMRADGKNLNHLLSNGHIAVLRNVLRQCPQCNYALVDQFTTSNDIRASLQQEFPDVNIVQQHRAEADIAVAAASVLARAKFLEVMQELAEQVGRNELPKGGSDAATDCARELMKELGRGALERLVKVHFANYKKI</sequence>
<comment type="cofactor">
    <cofactor evidence="2">
        <name>Mg(2+)</name>
        <dbReference type="ChEBI" id="CHEBI:18420"/>
    </cofactor>
</comment>
<dbReference type="PROSITE" id="PS51975">
    <property type="entry name" value="RNASE_H_2"/>
    <property type="match status" value="1"/>
</dbReference>
<keyword evidence="11" id="KW-0460">Magnesium</keyword>
<dbReference type="GO" id="GO:0032299">
    <property type="term" value="C:ribonuclease H2 complex"/>
    <property type="evidence" value="ECO:0007669"/>
    <property type="project" value="TreeGrafter"/>
</dbReference>
<dbReference type="AlphaFoldDB" id="A0A7X3BUW2"/>
<protein>
    <recommendedName>
        <fullName evidence="13">Ribonuclease</fullName>
        <ecNumber evidence="13">3.1.26.4</ecNumber>
    </recommendedName>
</protein>
<evidence type="ECO:0000256" key="2">
    <source>
        <dbReference type="ARBA" id="ARBA00001946"/>
    </source>
</evidence>
<reference evidence="17 18" key="1">
    <citation type="journal article" date="2019" name="Nat. Med.">
        <title>A library of human gut bacterial isolates paired with longitudinal multiomics data enables mechanistic microbiome research.</title>
        <authorList>
            <person name="Poyet M."/>
            <person name="Groussin M."/>
            <person name="Gibbons S.M."/>
            <person name="Avila-Pacheco J."/>
            <person name="Jiang X."/>
            <person name="Kearney S.M."/>
            <person name="Perrotta A.R."/>
            <person name="Berdy B."/>
            <person name="Zhao S."/>
            <person name="Lieberman T.D."/>
            <person name="Swanson P.K."/>
            <person name="Smith M."/>
            <person name="Roesemann S."/>
            <person name="Alexander J.E."/>
            <person name="Rich S.A."/>
            <person name="Livny J."/>
            <person name="Vlamakis H."/>
            <person name="Clish C."/>
            <person name="Bullock K."/>
            <person name="Deik A."/>
            <person name="Scott J."/>
            <person name="Pierce K.A."/>
            <person name="Xavier R.J."/>
            <person name="Alm E.J."/>
        </authorList>
    </citation>
    <scope>NUCLEOTIDE SEQUENCE [LARGE SCALE GENOMIC DNA]</scope>
    <source>
        <strain evidence="15 18">BIOML-A13</strain>
        <strain evidence="16 17">BIOML-A3</strain>
    </source>
</reference>
<evidence type="ECO:0000313" key="18">
    <source>
        <dbReference type="Proteomes" id="UP000484547"/>
    </source>
</evidence>
<keyword evidence="8 12" id="KW-0479">Metal-binding</keyword>
<comment type="catalytic activity">
    <reaction evidence="1 12 13">
        <text>Endonucleolytic cleavage to 5'-phosphomonoester.</text>
        <dbReference type="EC" id="3.1.26.4"/>
    </reaction>
</comment>
<dbReference type="Pfam" id="PF01351">
    <property type="entry name" value="RNase_HII"/>
    <property type="match status" value="1"/>
</dbReference>
<evidence type="ECO:0000256" key="12">
    <source>
        <dbReference type="PROSITE-ProRule" id="PRU01319"/>
    </source>
</evidence>
<dbReference type="InterPro" id="IPR024567">
    <property type="entry name" value="RNase_HII/HIII_dom"/>
</dbReference>
<feature type="binding site" evidence="12">
    <location>
        <position position="226"/>
    </location>
    <ligand>
        <name>a divalent metal cation</name>
        <dbReference type="ChEBI" id="CHEBI:60240"/>
    </ligand>
</feature>